<name>A0A162YTQ2_MUCCL</name>
<evidence type="ECO:0000313" key="4">
    <source>
        <dbReference type="Proteomes" id="UP000077051"/>
    </source>
</evidence>
<protein>
    <submittedName>
        <fullName evidence="3">Uncharacterized protein</fullName>
    </submittedName>
</protein>
<feature type="coiled-coil region" evidence="1">
    <location>
        <begin position="794"/>
        <end position="825"/>
    </location>
</feature>
<proteinExistence type="predicted"/>
<reference evidence="3 4" key="1">
    <citation type="submission" date="2015-06" db="EMBL/GenBank/DDBJ databases">
        <title>Expansion of signal transduction pathways in fungi by whole-genome duplication.</title>
        <authorList>
            <consortium name="DOE Joint Genome Institute"/>
            <person name="Corrochano L.M."/>
            <person name="Kuo A."/>
            <person name="Marcet-Houben M."/>
            <person name="Polaino S."/>
            <person name="Salamov A."/>
            <person name="Villalobos J.M."/>
            <person name="Alvarez M.I."/>
            <person name="Avalos J."/>
            <person name="Benito E.P."/>
            <person name="Benoit I."/>
            <person name="Burger G."/>
            <person name="Camino L.P."/>
            <person name="Canovas D."/>
            <person name="Cerda-Olmedo E."/>
            <person name="Cheng J.-F."/>
            <person name="Dominguez A."/>
            <person name="Elias M."/>
            <person name="Eslava A.P."/>
            <person name="Glaser F."/>
            <person name="Grimwood J."/>
            <person name="Gutierrez G."/>
            <person name="Heitman J."/>
            <person name="Henrissat B."/>
            <person name="Iturriaga E.A."/>
            <person name="Lang B.F."/>
            <person name="Lavin J.L."/>
            <person name="Lee S."/>
            <person name="Li W."/>
            <person name="Lindquist E."/>
            <person name="Lopez-Garcia S."/>
            <person name="Luque E.M."/>
            <person name="Marcos A.T."/>
            <person name="Martin J."/>
            <person name="Mccluskey K."/>
            <person name="Medina H.R."/>
            <person name="Miralles-Duran A."/>
            <person name="Miyazaki A."/>
            <person name="Munoz-Torres E."/>
            <person name="Oguiza J.A."/>
            <person name="Ohm R."/>
            <person name="Olmedo M."/>
            <person name="Orejas M."/>
            <person name="Ortiz-Castellanos L."/>
            <person name="Pisabarro A.G."/>
            <person name="Rodriguez-Romero J."/>
            <person name="Ruiz-Herrera J."/>
            <person name="Ruiz-Vazquez R."/>
            <person name="Sanz C."/>
            <person name="Schackwitz W."/>
            <person name="Schmutz J."/>
            <person name="Shahriari M."/>
            <person name="Shelest E."/>
            <person name="Silva-Franco F."/>
            <person name="Soanes D."/>
            <person name="Syed K."/>
            <person name="Tagua V.G."/>
            <person name="Talbot N.J."/>
            <person name="Thon M."/>
            <person name="De Vries R.P."/>
            <person name="Wiebenga A."/>
            <person name="Yadav J.S."/>
            <person name="Braun E.L."/>
            <person name="Baker S."/>
            <person name="Garre V."/>
            <person name="Horwitz B."/>
            <person name="Torres-Martinez S."/>
            <person name="Idnurm A."/>
            <person name="Herrera-Estrella A."/>
            <person name="Gabaldon T."/>
            <person name="Grigoriev I.V."/>
        </authorList>
    </citation>
    <scope>NUCLEOTIDE SEQUENCE [LARGE SCALE GENOMIC DNA]</scope>
    <source>
        <strain evidence="3 4">CBS 277.49</strain>
    </source>
</reference>
<organism evidence="3 4">
    <name type="scientific">Mucor lusitanicus CBS 277.49</name>
    <dbReference type="NCBI Taxonomy" id="747725"/>
    <lineage>
        <taxon>Eukaryota</taxon>
        <taxon>Fungi</taxon>
        <taxon>Fungi incertae sedis</taxon>
        <taxon>Mucoromycota</taxon>
        <taxon>Mucoromycotina</taxon>
        <taxon>Mucoromycetes</taxon>
        <taxon>Mucorales</taxon>
        <taxon>Mucorineae</taxon>
        <taxon>Mucoraceae</taxon>
        <taxon>Mucor</taxon>
    </lineage>
</organism>
<sequence>MAKKRRYQETQFTSNPNKPPEFRRVGQRSAPVTATTTPSAKDISIFQAWKAFEDGLREVLIQRIKGARLDKKPLNKLKKELQNETRILRYTYSNADRIHKLKANTTRAKVQNSKPLDRQKKYIQENFDTIAQSSESLPTPHRTPGAPEGRQQTTATTPKQEFKAVTTTFSSIIRRQDISDERWRHFQQRLSEATEDVSNHIIDFGVQVLRLITMFKTHTFQLQGDDFQFVPSQASFTMQDILPPRYHNEETPHPPLPPPLAQQVLNNKRFQDLARGFLSEEHLSRINTTYLGIGISDNTLAKYPLDAAITARLPRPQDVPPIRFSSARAVARNLYSTNFDNLWSLKGRFTKVFNKLLTILVKIHLAPDREAKYQDYLKKQKQGQEKKTTSAQEANTGNFSFAGKKRNQVRCIFGQERKNQQRYNQKAKTMGGKWIKRARRSAECLQTYAFTRYQEKRQSIATATATQATMNDDNTEAELEVLSQTNPAAITQLDEVQDSQQAKSTDLTAREIRQLVATIRNVIFQHSGQAQITAKQFRDVEASVNGHQLDVCLNIINRLLPYIPATKRTWFSKMHQIPFILLANEVFRAAGYDRFAVKLANIPSTSTLAALHLDVTSIYSIFSVDEVKGRTLDLFSYTGEAITSRSTALSNADAVFHSIFDLAKINSMMDLYKLQFYHRIVLLPGFKTVRILGTKRTAATVHSARATSIAPQDLPPKPVEKKNLTVAEKKDIENKITTQQAEVNALARQMKKNLQERGEFLRQYYQDIKSYKSLFPTKTNPPTSQGDTAEERILQGTRDEYHQYINQLKQTRDDFNRTIMTTRKELAEARYQLYLRRRTTSTTPTSESVPSTTMIKQITSSNYECYEKAENVRLPENLAKAPNMCFAGTDNGIVTTTETSRFNMQRFQFHLKLANKFDVLQDLEDNPELIQVPKTFKTYAKDIDFKTGAKKQRQRLLRDKSSTKGQAVQASENICSQNSLHDAQNINDLNERYQAQLEHREAIRQFYYTQTRAKQKRKYEYIKRKQIDLLCSQERQYVNNYNSKSQTVLFIGNRGTGVGSRIKGHLRYGGHWKSKTHARYTSVCVTNEYHSSQTCPYCFQKTTHPVRLVNGKLITINGTSVCCNPNCLLVRSGRSHQPRDSLSALVIGLSGLCTVLSGTTFPALDPKRISHFNTDFQQFAGSFLTRNLPRPAV</sequence>
<keyword evidence="1" id="KW-0175">Coiled coil</keyword>
<dbReference type="AlphaFoldDB" id="A0A162YTQ2"/>
<dbReference type="VEuPathDB" id="FungiDB:MUCCIDRAFT_114071"/>
<comment type="caution">
    <text evidence="3">The sequence shown here is derived from an EMBL/GenBank/DDBJ whole genome shotgun (WGS) entry which is preliminary data.</text>
</comment>
<gene>
    <name evidence="3" type="ORF">MUCCIDRAFT_114071</name>
</gene>
<dbReference type="STRING" id="747725.A0A162YTQ2"/>
<accession>A0A162YTQ2</accession>
<feature type="region of interest" description="Disordered" evidence="2">
    <location>
        <begin position="131"/>
        <end position="158"/>
    </location>
</feature>
<evidence type="ECO:0000256" key="1">
    <source>
        <dbReference type="SAM" id="Coils"/>
    </source>
</evidence>
<dbReference type="EMBL" id="AMYB01000007">
    <property type="protein sequence ID" value="OAD00587.1"/>
    <property type="molecule type" value="Genomic_DNA"/>
</dbReference>
<dbReference type="OrthoDB" id="2290540at2759"/>
<keyword evidence="4" id="KW-1185">Reference proteome</keyword>
<evidence type="ECO:0000256" key="2">
    <source>
        <dbReference type="SAM" id="MobiDB-lite"/>
    </source>
</evidence>
<feature type="region of interest" description="Disordered" evidence="2">
    <location>
        <begin position="1"/>
        <end position="36"/>
    </location>
</feature>
<dbReference type="Proteomes" id="UP000077051">
    <property type="component" value="Unassembled WGS sequence"/>
</dbReference>
<evidence type="ECO:0000313" key="3">
    <source>
        <dbReference type="EMBL" id="OAD00587.1"/>
    </source>
</evidence>